<evidence type="ECO:0000256" key="1">
    <source>
        <dbReference type="ARBA" id="ARBA00004123"/>
    </source>
</evidence>
<dbReference type="FunFam" id="2.60.40.780:FF:000001">
    <property type="entry name" value="von Hippel-Lindau disease tumor suppressor"/>
    <property type="match status" value="1"/>
</dbReference>
<evidence type="ECO:0000256" key="8">
    <source>
        <dbReference type="ARBA" id="ARBA00022490"/>
    </source>
</evidence>
<sequence>MPEPPADAPPLLRSIDSRHPVQVTFCNRSPRLVVPVWINFNGGRTDYRVIPAGRGLRMDTYLRHLWLFRDANTEDGLLANKKEWFLLFQAEGQQQPIRVDITLPVYTLKERCLQVVRRLVKPEDYSRLEIARSLCVDLADHPSVMKDLKRLARDYRNEITEENPS</sequence>
<dbReference type="GO" id="GO:0001666">
    <property type="term" value="P:response to hypoxia"/>
    <property type="evidence" value="ECO:0007669"/>
    <property type="project" value="UniProtKB-ARBA"/>
</dbReference>
<evidence type="ECO:0000256" key="12">
    <source>
        <dbReference type="ARBA" id="ARBA00023242"/>
    </source>
</evidence>
<comment type="similarity">
    <text evidence="6">Belongs to the VHL family.</text>
</comment>
<evidence type="ECO:0000259" key="16">
    <source>
        <dbReference type="Pfam" id="PF01847"/>
    </source>
</evidence>
<evidence type="ECO:0000256" key="9">
    <source>
        <dbReference type="ARBA" id="ARBA00022786"/>
    </source>
</evidence>
<keyword evidence="10" id="KW-0256">Endoplasmic reticulum</keyword>
<evidence type="ECO:0000256" key="5">
    <source>
        <dbReference type="ARBA" id="ARBA00004906"/>
    </source>
</evidence>
<proteinExistence type="inferred from homology"/>
<organism evidence="18 19">
    <name type="scientific">Pleurodeles waltl</name>
    <name type="common">Iberian ribbed newt</name>
    <dbReference type="NCBI Taxonomy" id="8319"/>
    <lineage>
        <taxon>Eukaryota</taxon>
        <taxon>Metazoa</taxon>
        <taxon>Chordata</taxon>
        <taxon>Craniata</taxon>
        <taxon>Vertebrata</taxon>
        <taxon>Euteleostomi</taxon>
        <taxon>Amphibia</taxon>
        <taxon>Batrachia</taxon>
        <taxon>Caudata</taxon>
        <taxon>Salamandroidea</taxon>
        <taxon>Salamandridae</taxon>
        <taxon>Pleurodelinae</taxon>
        <taxon>Pleurodeles</taxon>
    </lineage>
</organism>
<keyword evidence="7" id="KW-1003">Cell membrane</keyword>
<feature type="domain" description="von Hippel-Lindau disease tumour suppressor alpha" evidence="17">
    <location>
        <begin position="106"/>
        <end position="152"/>
    </location>
</feature>
<name>A0AAV7NBV9_PLEWA</name>
<keyword evidence="19" id="KW-1185">Reference proteome</keyword>
<evidence type="ECO:0000256" key="14">
    <source>
        <dbReference type="ARBA" id="ARBA00072532"/>
    </source>
</evidence>
<dbReference type="EMBL" id="JANPWB010000013">
    <property type="protein sequence ID" value="KAJ1110668.1"/>
    <property type="molecule type" value="Genomic_DNA"/>
</dbReference>
<evidence type="ECO:0000256" key="3">
    <source>
        <dbReference type="ARBA" id="ARBA00004240"/>
    </source>
</evidence>
<evidence type="ECO:0000256" key="15">
    <source>
        <dbReference type="ARBA" id="ARBA00080646"/>
    </source>
</evidence>
<protein>
    <recommendedName>
        <fullName evidence="14">von Hippel-Lindau disease tumor suppressor</fullName>
    </recommendedName>
    <alternativeName>
        <fullName evidence="15">pVHL</fullName>
    </alternativeName>
</protein>
<reference evidence="18" key="1">
    <citation type="journal article" date="2022" name="bioRxiv">
        <title>Sequencing and chromosome-scale assembly of the giantPleurodeles waltlgenome.</title>
        <authorList>
            <person name="Brown T."/>
            <person name="Elewa A."/>
            <person name="Iarovenko S."/>
            <person name="Subramanian E."/>
            <person name="Araus A.J."/>
            <person name="Petzold A."/>
            <person name="Susuki M."/>
            <person name="Suzuki K.-i.T."/>
            <person name="Hayashi T."/>
            <person name="Toyoda A."/>
            <person name="Oliveira C."/>
            <person name="Osipova E."/>
            <person name="Leigh N.D."/>
            <person name="Simon A."/>
            <person name="Yun M.H."/>
        </authorList>
    </citation>
    <scope>NUCLEOTIDE SEQUENCE</scope>
    <source>
        <strain evidence="18">20211129_DDA</strain>
        <tissue evidence="18">Liver</tissue>
    </source>
</reference>
<evidence type="ECO:0000256" key="11">
    <source>
        <dbReference type="ARBA" id="ARBA00023136"/>
    </source>
</evidence>
<keyword evidence="8" id="KW-0963">Cytoplasm</keyword>
<comment type="caution">
    <text evidence="18">The sequence shown here is derived from an EMBL/GenBank/DDBJ whole genome shotgun (WGS) entry which is preliminary data.</text>
</comment>
<dbReference type="Proteomes" id="UP001066276">
    <property type="component" value="Chromosome 9"/>
</dbReference>
<evidence type="ECO:0000256" key="7">
    <source>
        <dbReference type="ARBA" id="ARBA00022475"/>
    </source>
</evidence>
<evidence type="ECO:0000256" key="6">
    <source>
        <dbReference type="ARBA" id="ARBA00010057"/>
    </source>
</evidence>
<evidence type="ECO:0000256" key="4">
    <source>
        <dbReference type="ARBA" id="ARBA00004496"/>
    </source>
</evidence>
<dbReference type="CDD" id="cd05468">
    <property type="entry name" value="pVHL"/>
    <property type="match status" value="1"/>
</dbReference>
<evidence type="ECO:0000256" key="10">
    <source>
        <dbReference type="ARBA" id="ARBA00022824"/>
    </source>
</evidence>
<keyword evidence="11" id="KW-0472">Membrane</keyword>
<dbReference type="InterPro" id="IPR036208">
    <property type="entry name" value="VHL_sf"/>
</dbReference>
<dbReference type="GO" id="GO:0010468">
    <property type="term" value="P:regulation of gene expression"/>
    <property type="evidence" value="ECO:0007669"/>
    <property type="project" value="UniProtKB-ARBA"/>
</dbReference>
<feature type="domain" description="von Hippel-Lindau disease tumour suppressor beta" evidence="16">
    <location>
        <begin position="12"/>
        <end position="91"/>
    </location>
</feature>
<dbReference type="GO" id="GO:0005783">
    <property type="term" value="C:endoplasmic reticulum"/>
    <property type="evidence" value="ECO:0007669"/>
    <property type="project" value="UniProtKB-SubCell"/>
</dbReference>
<dbReference type="Gene3D" id="2.60.40.780">
    <property type="entry name" value="von Hippel-Lindau disease tumour suppressor, beta domain"/>
    <property type="match status" value="1"/>
</dbReference>
<dbReference type="Pfam" id="PF17211">
    <property type="entry name" value="VHL_C"/>
    <property type="match status" value="1"/>
</dbReference>
<comment type="pathway">
    <text evidence="5">Protein modification; protein ubiquitination.</text>
</comment>
<dbReference type="AlphaFoldDB" id="A0AAV7NBV9"/>
<dbReference type="InterPro" id="IPR037140">
    <property type="entry name" value="VHL_beta_dom_sf"/>
</dbReference>
<evidence type="ECO:0000256" key="2">
    <source>
        <dbReference type="ARBA" id="ARBA00004202"/>
    </source>
</evidence>
<dbReference type="InterPro" id="IPR024053">
    <property type="entry name" value="VHL_beta_dom"/>
</dbReference>
<evidence type="ECO:0000313" key="18">
    <source>
        <dbReference type="EMBL" id="KAJ1110668.1"/>
    </source>
</evidence>
<dbReference type="InterPro" id="IPR037139">
    <property type="entry name" value="VHL_alpha_dom_sf"/>
</dbReference>
<comment type="subcellular location">
    <subcellularLocation>
        <location evidence="2">Cell membrane</location>
        <topology evidence="2">Peripheral membrane protein</topology>
    </subcellularLocation>
    <subcellularLocation>
        <location evidence="4">Cytoplasm</location>
    </subcellularLocation>
    <subcellularLocation>
        <location evidence="3">Endoplasmic reticulum</location>
    </subcellularLocation>
    <subcellularLocation>
        <location evidence="1">Nucleus</location>
    </subcellularLocation>
</comment>
<dbReference type="Gene3D" id="1.10.750.10">
    <property type="entry name" value="von Hippel-Lindau disease tumour suppressor, alpha domain"/>
    <property type="match status" value="1"/>
</dbReference>
<comment type="function">
    <text evidence="13">Involved in the ubiquitination and subsequent proteasomal degradation via the von Hippel-Lindau ubiquitination complex. Seems to act as a target recruitment subunit in the E3 ubiquitin ligase complex and recruits hydroxylated hypoxia-inducible factor (HIF) under normoxic conditions. Involved in transcriptional repression through interaction with HIF1A, HIF1AN and histone deacetylases. Ubiquitinates, in an oxygen-responsive manner, ADRB2. Acts as a negative regulator of mTORC1 by promoting ubiquitination and degradation of RPTOR.</text>
</comment>
<dbReference type="FunFam" id="1.10.750.10:FF:000001">
    <property type="entry name" value="von Hippel-Lindau disease tumor suppressor"/>
    <property type="match status" value="1"/>
</dbReference>
<accession>A0AAV7NBV9</accession>
<evidence type="ECO:0000256" key="13">
    <source>
        <dbReference type="ARBA" id="ARBA00059036"/>
    </source>
</evidence>
<keyword evidence="9" id="KW-0833">Ubl conjugation pathway</keyword>
<dbReference type="InterPro" id="IPR024048">
    <property type="entry name" value="VHL_alpha_dom"/>
</dbReference>
<evidence type="ECO:0000259" key="17">
    <source>
        <dbReference type="Pfam" id="PF17211"/>
    </source>
</evidence>
<dbReference type="SUPFAM" id="SSF49468">
    <property type="entry name" value="VHL"/>
    <property type="match status" value="1"/>
</dbReference>
<dbReference type="GO" id="GO:0005886">
    <property type="term" value="C:plasma membrane"/>
    <property type="evidence" value="ECO:0007669"/>
    <property type="project" value="UniProtKB-SubCell"/>
</dbReference>
<gene>
    <name evidence="18" type="ORF">NDU88_008016</name>
</gene>
<dbReference type="InterPro" id="IPR022772">
    <property type="entry name" value="VHL_tumour_suppress_b/a_dom"/>
</dbReference>
<evidence type="ECO:0000313" key="19">
    <source>
        <dbReference type="Proteomes" id="UP001066276"/>
    </source>
</evidence>
<keyword evidence="12" id="KW-0539">Nucleus</keyword>
<dbReference type="Pfam" id="PF01847">
    <property type="entry name" value="VHL"/>
    <property type="match status" value="1"/>
</dbReference>
<dbReference type="GO" id="GO:0005634">
    <property type="term" value="C:nucleus"/>
    <property type="evidence" value="ECO:0007669"/>
    <property type="project" value="UniProtKB-SubCell"/>
</dbReference>